<accession>A0ABQ4WID7</accession>
<dbReference type="EMBL" id="BQNB010008666">
    <property type="protein sequence ID" value="GJS52589.1"/>
    <property type="molecule type" value="Genomic_DNA"/>
</dbReference>
<proteinExistence type="predicted"/>
<protein>
    <recommendedName>
        <fullName evidence="1">Retrovirus-related Pol polyprotein from transposon TNT 1-94-like beta-barrel domain-containing protein</fullName>
    </recommendedName>
</protein>
<feature type="domain" description="Retrovirus-related Pol polyprotein from transposon TNT 1-94-like beta-barrel" evidence="1">
    <location>
        <begin position="2"/>
        <end position="58"/>
    </location>
</feature>
<sequence>MFDSGCSRHMTGNKALLTDYQDIDGGFVTFGGSTRGGKITEGSNTKASCQDQTVTLSDKLLQEFHMRIYLAPTSA</sequence>
<dbReference type="Pfam" id="PF22936">
    <property type="entry name" value="Pol_BBD"/>
    <property type="match status" value="1"/>
</dbReference>
<gene>
    <name evidence="2" type="ORF">Tco_0625951</name>
</gene>
<keyword evidence="3" id="KW-1185">Reference proteome</keyword>
<evidence type="ECO:0000313" key="2">
    <source>
        <dbReference type="EMBL" id="GJS52589.1"/>
    </source>
</evidence>
<name>A0ABQ4WID7_9ASTR</name>
<evidence type="ECO:0000259" key="1">
    <source>
        <dbReference type="Pfam" id="PF22936"/>
    </source>
</evidence>
<dbReference type="Proteomes" id="UP001151760">
    <property type="component" value="Unassembled WGS sequence"/>
</dbReference>
<dbReference type="InterPro" id="IPR054722">
    <property type="entry name" value="PolX-like_BBD"/>
</dbReference>
<reference evidence="2" key="1">
    <citation type="journal article" date="2022" name="Int. J. Mol. Sci.">
        <title>Draft Genome of Tanacetum Coccineum: Genomic Comparison of Closely Related Tanacetum-Family Plants.</title>
        <authorList>
            <person name="Yamashiro T."/>
            <person name="Shiraishi A."/>
            <person name="Nakayama K."/>
            <person name="Satake H."/>
        </authorList>
    </citation>
    <scope>NUCLEOTIDE SEQUENCE</scope>
</reference>
<evidence type="ECO:0000313" key="3">
    <source>
        <dbReference type="Proteomes" id="UP001151760"/>
    </source>
</evidence>
<comment type="caution">
    <text evidence="2">The sequence shown here is derived from an EMBL/GenBank/DDBJ whole genome shotgun (WGS) entry which is preliminary data.</text>
</comment>
<organism evidence="2 3">
    <name type="scientific">Tanacetum coccineum</name>
    <dbReference type="NCBI Taxonomy" id="301880"/>
    <lineage>
        <taxon>Eukaryota</taxon>
        <taxon>Viridiplantae</taxon>
        <taxon>Streptophyta</taxon>
        <taxon>Embryophyta</taxon>
        <taxon>Tracheophyta</taxon>
        <taxon>Spermatophyta</taxon>
        <taxon>Magnoliopsida</taxon>
        <taxon>eudicotyledons</taxon>
        <taxon>Gunneridae</taxon>
        <taxon>Pentapetalae</taxon>
        <taxon>asterids</taxon>
        <taxon>campanulids</taxon>
        <taxon>Asterales</taxon>
        <taxon>Asteraceae</taxon>
        <taxon>Asteroideae</taxon>
        <taxon>Anthemideae</taxon>
        <taxon>Anthemidinae</taxon>
        <taxon>Tanacetum</taxon>
    </lineage>
</organism>
<reference evidence="2" key="2">
    <citation type="submission" date="2022-01" db="EMBL/GenBank/DDBJ databases">
        <authorList>
            <person name="Yamashiro T."/>
            <person name="Shiraishi A."/>
            <person name="Satake H."/>
            <person name="Nakayama K."/>
        </authorList>
    </citation>
    <scope>NUCLEOTIDE SEQUENCE</scope>
</reference>